<dbReference type="Proteomes" id="UP000289738">
    <property type="component" value="Chromosome A06"/>
</dbReference>
<evidence type="ECO:0000313" key="2">
    <source>
        <dbReference type="Proteomes" id="UP000289738"/>
    </source>
</evidence>
<reference evidence="1 2" key="1">
    <citation type="submission" date="2019-01" db="EMBL/GenBank/DDBJ databases">
        <title>Sequencing of cultivated peanut Arachis hypogaea provides insights into genome evolution and oil improvement.</title>
        <authorList>
            <person name="Chen X."/>
        </authorList>
    </citation>
    <scope>NUCLEOTIDE SEQUENCE [LARGE SCALE GENOMIC DNA]</scope>
    <source>
        <strain evidence="2">cv. Fuhuasheng</strain>
        <tissue evidence="1">Leaves</tissue>
    </source>
</reference>
<organism evidence="1 2">
    <name type="scientific">Arachis hypogaea</name>
    <name type="common">Peanut</name>
    <dbReference type="NCBI Taxonomy" id="3818"/>
    <lineage>
        <taxon>Eukaryota</taxon>
        <taxon>Viridiplantae</taxon>
        <taxon>Streptophyta</taxon>
        <taxon>Embryophyta</taxon>
        <taxon>Tracheophyta</taxon>
        <taxon>Spermatophyta</taxon>
        <taxon>Magnoliopsida</taxon>
        <taxon>eudicotyledons</taxon>
        <taxon>Gunneridae</taxon>
        <taxon>Pentapetalae</taxon>
        <taxon>rosids</taxon>
        <taxon>fabids</taxon>
        <taxon>Fabales</taxon>
        <taxon>Fabaceae</taxon>
        <taxon>Papilionoideae</taxon>
        <taxon>50 kb inversion clade</taxon>
        <taxon>dalbergioids sensu lato</taxon>
        <taxon>Dalbergieae</taxon>
        <taxon>Pterocarpus clade</taxon>
        <taxon>Arachis</taxon>
    </lineage>
</organism>
<accession>A0A445CPG0</accession>
<protein>
    <submittedName>
        <fullName evidence="1">Uncharacterized protein</fullName>
    </submittedName>
</protein>
<comment type="caution">
    <text evidence="1">The sequence shown here is derived from an EMBL/GenBank/DDBJ whole genome shotgun (WGS) entry which is preliminary data.</text>
</comment>
<evidence type="ECO:0000313" key="1">
    <source>
        <dbReference type="EMBL" id="RYR52822.1"/>
    </source>
</evidence>
<dbReference type="AlphaFoldDB" id="A0A445CPG0"/>
<keyword evidence="2" id="KW-1185">Reference proteome</keyword>
<sequence length="37" mass="4101">MGHKTWVVVSLATSGKSCAPTLKSQNRQHMMMPKTNN</sequence>
<proteinExistence type="predicted"/>
<dbReference type="EMBL" id="SDMP01000006">
    <property type="protein sequence ID" value="RYR52822.1"/>
    <property type="molecule type" value="Genomic_DNA"/>
</dbReference>
<gene>
    <name evidence="1" type="ORF">Ahy_A06g027692</name>
</gene>
<name>A0A445CPG0_ARAHY</name>